<evidence type="ECO:0000313" key="1">
    <source>
        <dbReference type="EMBL" id="GAU95666.1"/>
    </source>
</evidence>
<dbReference type="EMBL" id="BDGG01000003">
    <property type="protein sequence ID" value="GAU95666.1"/>
    <property type="molecule type" value="Genomic_DNA"/>
</dbReference>
<dbReference type="Proteomes" id="UP000186922">
    <property type="component" value="Unassembled WGS sequence"/>
</dbReference>
<accession>A0A1D1V1E9</accession>
<sequence length="98" mass="10399">MKERSRAIGKAEVALQAFAKQNANADVQDPLTGFFVDIILTTDAVFNKMFAVGSCNGGSITGTQCLTLIRKAVFVTQQAALHASDPVKGTGDKPPMEQ</sequence>
<keyword evidence="2" id="KW-1185">Reference proteome</keyword>
<evidence type="ECO:0000313" key="2">
    <source>
        <dbReference type="Proteomes" id="UP000186922"/>
    </source>
</evidence>
<organism evidence="1 2">
    <name type="scientific">Ramazzottius varieornatus</name>
    <name type="common">Water bear</name>
    <name type="synonym">Tardigrade</name>
    <dbReference type="NCBI Taxonomy" id="947166"/>
    <lineage>
        <taxon>Eukaryota</taxon>
        <taxon>Metazoa</taxon>
        <taxon>Ecdysozoa</taxon>
        <taxon>Tardigrada</taxon>
        <taxon>Eutardigrada</taxon>
        <taxon>Parachela</taxon>
        <taxon>Hypsibioidea</taxon>
        <taxon>Ramazzottiidae</taxon>
        <taxon>Ramazzottius</taxon>
    </lineage>
</organism>
<gene>
    <name evidence="1" type="primary">RvY_07249-1</name>
    <name evidence="1" type="synonym">RvY_07249.1</name>
    <name evidence="1" type="ORF">RvY_07249</name>
</gene>
<reference evidence="1 2" key="1">
    <citation type="journal article" date="2016" name="Nat. Commun.">
        <title>Extremotolerant tardigrade genome and improved radiotolerance of human cultured cells by tardigrade-unique protein.</title>
        <authorList>
            <person name="Hashimoto T."/>
            <person name="Horikawa D.D."/>
            <person name="Saito Y."/>
            <person name="Kuwahara H."/>
            <person name="Kozuka-Hata H."/>
            <person name="Shin-I T."/>
            <person name="Minakuchi Y."/>
            <person name="Ohishi K."/>
            <person name="Motoyama A."/>
            <person name="Aizu T."/>
            <person name="Enomoto A."/>
            <person name="Kondo K."/>
            <person name="Tanaka S."/>
            <person name="Hara Y."/>
            <person name="Koshikawa S."/>
            <person name="Sagara H."/>
            <person name="Miura T."/>
            <person name="Yokobori S."/>
            <person name="Miyagawa K."/>
            <person name="Suzuki Y."/>
            <person name="Kubo T."/>
            <person name="Oyama M."/>
            <person name="Kohara Y."/>
            <person name="Fujiyama A."/>
            <person name="Arakawa K."/>
            <person name="Katayama T."/>
            <person name="Toyoda A."/>
            <person name="Kunieda T."/>
        </authorList>
    </citation>
    <scope>NUCLEOTIDE SEQUENCE [LARGE SCALE GENOMIC DNA]</scope>
    <source>
        <strain evidence="1 2">YOKOZUNA-1</strain>
    </source>
</reference>
<dbReference type="AlphaFoldDB" id="A0A1D1V1E9"/>
<comment type="caution">
    <text evidence="1">The sequence shown here is derived from an EMBL/GenBank/DDBJ whole genome shotgun (WGS) entry which is preliminary data.</text>
</comment>
<protein>
    <submittedName>
        <fullName evidence="1">Uncharacterized protein</fullName>
    </submittedName>
</protein>
<proteinExistence type="predicted"/>
<name>A0A1D1V1E9_RAMVA</name>